<dbReference type="InterPro" id="IPR016032">
    <property type="entry name" value="Sig_transdc_resp-reg_C-effctor"/>
</dbReference>
<evidence type="ECO:0000256" key="3">
    <source>
        <dbReference type="SAM" id="MobiDB-lite"/>
    </source>
</evidence>
<feature type="compositionally biased region" description="Polar residues" evidence="3">
    <location>
        <begin position="234"/>
        <end position="245"/>
    </location>
</feature>
<accession>A0A2W2IMF9</accession>
<dbReference type="PANTHER" id="PTHR35807">
    <property type="entry name" value="TRANSCRIPTIONAL REGULATOR REDD-RELATED"/>
    <property type="match status" value="1"/>
</dbReference>
<dbReference type="SUPFAM" id="SSF48452">
    <property type="entry name" value="TPR-like"/>
    <property type="match status" value="1"/>
</dbReference>
<dbReference type="Pfam" id="PF13191">
    <property type="entry name" value="AAA_16"/>
    <property type="match status" value="1"/>
</dbReference>
<dbReference type="GO" id="GO:0006355">
    <property type="term" value="P:regulation of DNA-templated transcription"/>
    <property type="evidence" value="ECO:0007669"/>
    <property type="project" value="InterPro"/>
</dbReference>
<dbReference type="InterPro" id="IPR036388">
    <property type="entry name" value="WH-like_DNA-bd_sf"/>
</dbReference>
<feature type="compositionally biased region" description="Low complexity" evidence="3">
    <location>
        <begin position="152"/>
        <end position="169"/>
    </location>
</feature>
<dbReference type="InterPro" id="IPR051677">
    <property type="entry name" value="AfsR-DnrI-RedD_regulator"/>
</dbReference>
<dbReference type="InterPro" id="IPR041664">
    <property type="entry name" value="AAA_16"/>
</dbReference>
<comment type="caution">
    <text evidence="5">The sequence shown here is derived from an EMBL/GenBank/DDBJ whole genome shotgun (WGS) entry which is preliminary data.</text>
</comment>
<keyword evidence="6" id="KW-1185">Reference proteome</keyword>
<gene>
    <name evidence="5" type="ORF">C1I98_09135</name>
</gene>
<dbReference type="Pfam" id="PF03704">
    <property type="entry name" value="BTAD"/>
    <property type="match status" value="1"/>
</dbReference>
<evidence type="ECO:0000259" key="4">
    <source>
        <dbReference type="SMART" id="SM01043"/>
    </source>
</evidence>
<organism evidence="5 6">
    <name type="scientific">Spongiactinospora gelatinilytica</name>
    <dbReference type="NCBI Taxonomy" id="2666298"/>
    <lineage>
        <taxon>Bacteria</taxon>
        <taxon>Bacillati</taxon>
        <taxon>Actinomycetota</taxon>
        <taxon>Actinomycetes</taxon>
        <taxon>Streptosporangiales</taxon>
        <taxon>Streptosporangiaceae</taxon>
        <taxon>Spongiactinospora</taxon>
    </lineage>
</organism>
<feature type="compositionally biased region" description="Low complexity" evidence="3">
    <location>
        <begin position="184"/>
        <end position="197"/>
    </location>
</feature>
<feature type="region of interest" description="Disordered" evidence="3">
    <location>
        <begin position="1214"/>
        <end position="1253"/>
    </location>
</feature>
<feature type="compositionally biased region" description="Low complexity" evidence="3">
    <location>
        <begin position="1225"/>
        <end position="1240"/>
    </location>
</feature>
<proteinExistence type="predicted"/>
<dbReference type="InterPro" id="IPR011990">
    <property type="entry name" value="TPR-like_helical_dom_sf"/>
</dbReference>
<dbReference type="SUPFAM" id="SSF46894">
    <property type="entry name" value="C-terminal effector domain of the bipartite response regulators"/>
    <property type="match status" value="1"/>
</dbReference>
<keyword evidence="1" id="KW-0805">Transcription regulation</keyword>
<name>A0A2W2IMF9_9ACTN</name>
<feature type="region of interest" description="Disordered" evidence="3">
    <location>
        <begin position="216"/>
        <end position="265"/>
    </location>
</feature>
<dbReference type="Gene3D" id="1.10.10.10">
    <property type="entry name" value="Winged helix-like DNA-binding domain superfamily/Winged helix DNA-binding domain"/>
    <property type="match status" value="1"/>
</dbReference>
<sequence length="1444" mass="152456">MSDSTPHSSGSGTPSRESAITLSVALNSPNTVETTRYRRVLRANVARALARPGSRSLPVDMIRENATASRHMVSTSTTIRNRLDVTPTSPANNPCTSPSTWLGSKDWTAWLSCWLPYPNRAARRLSSSVREVNSSEYCGMRVASWATDTVSTASMPSRTSSTTSSGTATCPHVGAPQAASRPRTGATAITSTSASNTGPAMEDTALIPASVITAPAAQPSTTSARGRMGGASRPSVSARSTTPQYYPSGIIHRSSSRRLRGGSGASEIPPMWEFGVLGPIEVRGENGPFRFDDPRQREVLARLLAARGAVVPAQLLISDVFPGEPAGDALAALQSCVTALRRVLEPNTLASLPPGYALRAATVDAEEFERLVRTACAVPDIDRALALWRGSPYADLAARPWAAAEIARLTELRLRAREQRLGLLVGHGAATEAVTELRELTAVHPHRESLWCLLAIALHRAGRSADALFAVRLACDVISDELGVEPGHELRRLEAELGIDAPRIDESAMRMELTPATRAPEPRDPLIGRERHLSALLRLAEPDAGPPAVVGPVVIVGEPGIGKTRLLGAFGDALGRRGWSVAEASCTPDTAALHAWRQILSRDTPDRLPEAVRRLFADGATPMTTGTAAHVGLPYPPDGPEPPPPGGVPGPGDGIGLWDGADPWDGADAEAGRPCDDARHAMFAAVTEHVAGLAEERPLLLAIDDLQHADQTTLGLLAYVAAALPAARPAHTVVLAAASTSRAFGTTQIAPDGLDAAEIEAMALAIGLPVARETVKEIAKGTGGNPYFAREVLRCAAYAPDEAEAARTALEGGTAGVVRHGLARLPAPVRDTLAAAAVIGADLDPGLIAEVGGRSQEQVDEALDLAFVLGVLTRGPDLGLRFAHEIVRDVLRAGLTDTERARLHRCALNALASRPGTCSAVAAQHAFAALESINRHSRRFVTVVDSGARSAAVRWAVAAARESSARLASGDAVRWWSWAAEAYRGPVRELAGLWLGQIAARLDAGDVEGARRTRADALDRIERDPSVRDDPLLKARLLTALDAPAVWTRLPYREVEPGLVSRLEQTLAALPYGDSPIRCRMYSDLARELHGVARPDRCESLAHEAAEMARRIGSPRLTASVLQDRLHSAAQSGDTVTAERLAHELIGLADAGHLLGYGLAARLAAVPLLAERYELAEADRLAAECEALLIRVTLPGAGRLHALWHSTRAMLAGRPADEGGGARAGGAPADRTPPTSGRPAGPAPPPTVGGESGAYAVGDVLADVAGSVKGHTHDWEVQPRGDLYRDTIGDVFGDLEGAYADLAAYHRDGRSDPALASIRRRILPQAPPLADALADRPEPPPVSTRPTGWAWLSLTCLEAQSHVAAGDAEAAALTLTTLVPYADRLATGHGLLPAGPVGYHLGRLALLCRRDNEARVFLRDALGRCTRAGLPNWESRIRAALASI</sequence>
<dbReference type="Proteomes" id="UP000248544">
    <property type="component" value="Unassembled WGS sequence"/>
</dbReference>
<dbReference type="Gene3D" id="1.25.40.10">
    <property type="entry name" value="Tetratricopeptide repeat domain"/>
    <property type="match status" value="1"/>
</dbReference>
<dbReference type="InterPro" id="IPR005158">
    <property type="entry name" value="BTAD"/>
</dbReference>
<keyword evidence="2" id="KW-0804">Transcription</keyword>
<dbReference type="SUPFAM" id="SSF52540">
    <property type="entry name" value="P-loop containing nucleoside triphosphate hydrolases"/>
    <property type="match status" value="1"/>
</dbReference>
<evidence type="ECO:0000313" key="5">
    <source>
        <dbReference type="EMBL" id="PZG51094.1"/>
    </source>
</evidence>
<feature type="region of interest" description="Disordered" evidence="3">
    <location>
        <begin position="152"/>
        <end position="201"/>
    </location>
</feature>
<protein>
    <recommendedName>
        <fullName evidence="4">Bacterial transcriptional activator domain-containing protein</fullName>
    </recommendedName>
</protein>
<dbReference type="EMBL" id="POUA01000048">
    <property type="protein sequence ID" value="PZG51094.1"/>
    <property type="molecule type" value="Genomic_DNA"/>
</dbReference>
<evidence type="ECO:0000256" key="2">
    <source>
        <dbReference type="ARBA" id="ARBA00023163"/>
    </source>
</evidence>
<dbReference type="SMART" id="SM01043">
    <property type="entry name" value="BTAD"/>
    <property type="match status" value="1"/>
</dbReference>
<dbReference type="PANTHER" id="PTHR35807:SF1">
    <property type="entry name" value="TRANSCRIPTIONAL REGULATOR REDD"/>
    <property type="match status" value="1"/>
</dbReference>
<evidence type="ECO:0000256" key="1">
    <source>
        <dbReference type="ARBA" id="ARBA00023015"/>
    </source>
</evidence>
<evidence type="ECO:0000313" key="6">
    <source>
        <dbReference type="Proteomes" id="UP000248544"/>
    </source>
</evidence>
<dbReference type="CDD" id="cd15831">
    <property type="entry name" value="BTAD"/>
    <property type="match status" value="1"/>
</dbReference>
<dbReference type="InterPro" id="IPR027417">
    <property type="entry name" value="P-loop_NTPase"/>
</dbReference>
<reference evidence="5 6" key="1">
    <citation type="submission" date="2018-01" db="EMBL/GenBank/DDBJ databases">
        <title>Draft genome sequence of Sphaerisporangium sp. 7K107.</title>
        <authorList>
            <person name="Sahin N."/>
            <person name="Saygin H."/>
            <person name="Ay H."/>
        </authorList>
    </citation>
    <scope>NUCLEOTIDE SEQUENCE [LARGE SCALE GENOMIC DNA]</scope>
    <source>
        <strain evidence="5 6">7K107</strain>
    </source>
</reference>
<dbReference type="GO" id="GO:0003677">
    <property type="term" value="F:DNA binding"/>
    <property type="evidence" value="ECO:0007669"/>
    <property type="project" value="InterPro"/>
</dbReference>
<feature type="domain" description="Bacterial transcriptional activator" evidence="4">
    <location>
        <begin position="363"/>
        <end position="498"/>
    </location>
</feature>